<organism evidence="1 2">
    <name type="scientific">Dermacoccus barathri</name>
    <dbReference type="NCBI Taxonomy" id="322601"/>
    <lineage>
        <taxon>Bacteria</taxon>
        <taxon>Bacillati</taxon>
        <taxon>Actinomycetota</taxon>
        <taxon>Actinomycetes</taxon>
        <taxon>Micrococcales</taxon>
        <taxon>Dermacoccaceae</taxon>
        <taxon>Dermacoccus</taxon>
    </lineage>
</organism>
<dbReference type="EMBL" id="BAAANV010000069">
    <property type="protein sequence ID" value="GAA1554121.1"/>
    <property type="molecule type" value="Genomic_DNA"/>
</dbReference>
<keyword evidence="2" id="KW-1185">Reference proteome</keyword>
<evidence type="ECO:0008006" key="3">
    <source>
        <dbReference type="Google" id="ProtNLM"/>
    </source>
</evidence>
<sequence>MQLDFPANRQGVRYAYYVCSGRASKRKNCTRRAVPVGIAEQLVADCYRDIAITEEQYAALAAQV</sequence>
<comment type="caution">
    <text evidence="1">The sequence shown here is derived from an EMBL/GenBank/DDBJ whole genome shotgun (WGS) entry which is preliminary data.</text>
</comment>
<evidence type="ECO:0000313" key="2">
    <source>
        <dbReference type="Proteomes" id="UP001501288"/>
    </source>
</evidence>
<name>A0ABN2C7Z5_9MICO</name>
<proteinExistence type="predicted"/>
<accession>A0ABN2C7Z5</accession>
<gene>
    <name evidence="1" type="ORF">GCM10009762_28610</name>
</gene>
<evidence type="ECO:0000313" key="1">
    <source>
        <dbReference type="EMBL" id="GAA1554121.1"/>
    </source>
</evidence>
<reference evidence="1 2" key="1">
    <citation type="journal article" date="2019" name="Int. J. Syst. Evol. Microbiol.">
        <title>The Global Catalogue of Microorganisms (GCM) 10K type strain sequencing project: providing services to taxonomists for standard genome sequencing and annotation.</title>
        <authorList>
            <consortium name="The Broad Institute Genomics Platform"/>
            <consortium name="The Broad Institute Genome Sequencing Center for Infectious Disease"/>
            <person name="Wu L."/>
            <person name="Ma J."/>
        </authorList>
    </citation>
    <scope>NUCLEOTIDE SEQUENCE [LARGE SCALE GENOMIC DNA]</scope>
    <source>
        <strain evidence="1 2">JCM 14588</strain>
    </source>
</reference>
<dbReference type="Proteomes" id="UP001501288">
    <property type="component" value="Unassembled WGS sequence"/>
</dbReference>
<protein>
    <recommendedName>
        <fullName evidence="3">Recombinase zinc beta ribbon domain-containing protein</fullName>
    </recommendedName>
</protein>